<feature type="transmembrane region" description="Helical" evidence="6">
    <location>
        <begin position="176"/>
        <end position="196"/>
    </location>
</feature>
<organism evidence="8 9">
    <name type="scientific">Paenibacillus uliginis N3/975</name>
    <dbReference type="NCBI Taxonomy" id="1313296"/>
    <lineage>
        <taxon>Bacteria</taxon>
        <taxon>Bacillati</taxon>
        <taxon>Bacillota</taxon>
        <taxon>Bacilli</taxon>
        <taxon>Bacillales</taxon>
        <taxon>Paenibacillaceae</taxon>
        <taxon>Paenibacillus</taxon>
    </lineage>
</organism>
<evidence type="ECO:0000256" key="4">
    <source>
        <dbReference type="ARBA" id="ARBA00022989"/>
    </source>
</evidence>
<dbReference type="PANTHER" id="PTHR34820:SF4">
    <property type="entry name" value="INNER MEMBRANE PROTEIN YEBZ"/>
    <property type="match status" value="1"/>
</dbReference>
<dbReference type="InterPro" id="IPR008457">
    <property type="entry name" value="Cu-R_CopD_dom"/>
</dbReference>
<dbReference type="AlphaFoldDB" id="A0A1X7HG69"/>
<feature type="transmembrane region" description="Helical" evidence="6">
    <location>
        <begin position="143"/>
        <end position="164"/>
    </location>
</feature>
<feature type="transmembrane region" description="Helical" evidence="6">
    <location>
        <begin position="248"/>
        <end position="269"/>
    </location>
</feature>
<dbReference type="RefSeq" id="WP_208914166.1">
    <property type="nucleotide sequence ID" value="NZ_LT840184.1"/>
</dbReference>
<feature type="domain" description="Copper resistance protein D" evidence="7">
    <location>
        <begin position="172"/>
        <end position="267"/>
    </location>
</feature>
<evidence type="ECO:0000259" key="7">
    <source>
        <dbReference type="Pfam" id="PF05425"/>
    </source>
</evidence>
<protein>
    <submittedName>
        <fullName evidence="8">Putative copper resistance protein D</fullName>
    </submittedName>
</protein>
<keyword evidence="4 6" id="KW-1133">Transmembrane helix</keyword>
<proteinExistence type="predicted"/>
<sequence length="358" mass="39850">MYWISEPLLYLGYSLLAGITVLSFIPESKKPEIKFPVWLGPVAALSVALCAFIPILQIIMFFKDDVGFSQSFEAVMFSFREGERYAWIAGLSILMAVLTVIVHRRPKAAMRWLLPICLFGISAAMSSFNHAASLFGFKGEMAFFGHFTAMAVWTGTLLIVGWFNRGTEGWGAFLKWFHPLAIICVLLVVGSGLFLMSGVTPDLVNSWVLPYGQALLIKHILIIPLLVFAFINGNLMKRKLIRDQGFRPAIWVRSEGVILWLIYIVTGYMNQQPAPHDQTVSLTTSDAATIFKWLHPGFEGKPLSFGWSLPGLLLLLIGLALLTFMVTLFKRNKRASIVLLTGLGAAVAIYCGIMFSFR</sequence>
<evidence type="ECO:0000256" key="3">
    <source>
        <dbReference type="ARBA" id="ARBA00022692"/>
    </source>
</evidence>
<evidence type="ECO:0000256" key="1">
    <source>
        <dbReference type="ARBA" id="ARBA00004651"/>
    </source>
</evidence>
<evidence type="ECO:0000313" key="9">
    <source>
        <dbReference type="Proteomes" id="UP000192940"/>
    </source>
</evidence>
<keyword evidence="2" id="KW-1003">Cell membrane</keyword>
<reference evidence="8 9" key="1">
    <citation type="submission" date="2017-04" db="EMBL/GenBank/DDBJ databases">
        <authorList>
            <person name="Afonso C.L."/>
            <person name="Miller P.J."/>
            <person name="Scott M.A."/>
            <person name="Spackman E."/>
            <person name="Goraichik I."/>
            <person name="Dimitrov K.M."/>
            <person name="Suarez D.L."/>
            <person name="Swayne D.E."/>
        </authorList>
    </citation>
    <scope>NUCLEOTIDE SEQUENCE [LARGE SCALE GENOMIC DNA]</scope>
    <source>
        <strain evidence="8 9">N3/975</strain>
    </source>
</reference>
<dbReference type="InterPro" id="IPR032694">
    <property type="entry name" value="CopC/D"/>
</dbReference>
<feature type="transmembrane region" description="Helical" evidence="6">
    <location>
        <begin position="37"/>
        <end position="62"/>
    </location>
</feature>
<dbReference type="Pfam" id="PF05425">
    <property type="entry name" value="CopD"/>
    <property type="match status" value="1"/>
</dbReference>
<comment type="subcellular location">
    <subcellularLocation>
        <location evidence="1">Cell membrane</location>
        <topology evidence="1">Multi-pass membrane protein</topology>
    </subcellularLocation>
</comment>
<evidence type="ECO:0000256" key="5">
    <source>
        <dbReference type="ARBA" id="ARBA00023136"/>
    </source>
</evidence>
<dbReference type="GO" id="GO:0006825">
    <property type="term" value="P:copper ion transport"/>
    <property type="evidence" value="ECO:0007669"/>
    <property type="project" value="InterPro"/>
</dbReference>
<keyword evidence="3 6" id="KW-0812">Transmembrane</keyword>
<name>A0A1X7HG69_9BACL</name>
<dbReference type="STRING" id="1313296.SAMN05661091_3293"/>
<evidence type="ECO:0000256" key="2">
    <source>
        <dbReference type="ARBA" id="ARBA00022475"/>
    </source>
</evidence>
<dbReference type="GO" id="GO:0005886">
    <property type="term" value="C:plasma membrane"/>
    <property type="evidence" value="ECO:0007669"/>
    <property type="project" value="UniProtKB-SubCell"/>
</dbReference>
<accession>A0A1X7HG69</accession>
<feature type="transmembrane region" description="Helical" evidence="6">
    <location>
        <begin position="114"/>
        <end position="137"/>
    </location>
</feature>
<dbReference type="PANTHER" id="PTHR34820">
    <property type="entry name" value="INNER MEMBRANE PROTEIN YEBZ"/>
    <property type="match status" value="1"/>
</dbReference>
<keyword evidence="5 6" id="KW-0472">Membrane</keyword>
<feature type="transmembrane region" description="Helical" evidence="6">
    <location>
        <begin position="307"/>
        <end position="329"/>
    </location>
</feature>
<gene>
    <name evidence="8" type="ORF">SAMN05661091_3293</name>
</gene>
<feature type="transmembrane region" description="Helical" evidence="6">
    <location>
        <begin position="216"/>
        <end position="236"/>
    </location>
</feature>
<feature type="transmembrane region" description="Helical" evidence="6">
    <location>
        <begin position="336"/>
        <end position="357"/>
    </location>
</feature>
<evidence type="ECO:0000313" key="8">
    <source>
        <dbReference type="EMBL" id="SMF86111.1"/>
    </source>
</evidence>
<keyword evidence="9" id="KW-1185">Reference proteome</keyword>
<feature type="transmembrane region" description="Helical" evidence="6">
    <location>
        <begin position="7"/>
        <end position="25"/>
    </location>
</feature>
<evidence type="ECO:0000256" key="6">
    <source>
        <dbReference type="SAM" id="Phobius"/>
    </source>
</evidence>
<dbReference type="Proteomes" id="UP000192940">
    <property type="component" value="Chromosome I"/>
</dbReference>
<dbReference type="EMBL" id="LT840184">
    <property type="protein sequence ID" value="SMF86111.1"/>
    <property type="molecule type" value="Genomic_DNA"/>
</dbReference>
<feature type="transmembrane region" description="Helical" evidence="6">
    <location>
        <begin position="85"/>
        <end position="102"/>
    </location>
</feature>